<accession>A0A644U031</accession>
<dbReference type="PANTHER" id="PTHR14969">
    <property type="entry name" value="SPHINGOSINE-1-PHOSPHATE PHOSPHOHYDROLASE"/>
    <property type="match status" value="1"/>
</dbReference>
<proteinExistence type="predicted"/>
<feature type="transmembrane region" description="Helical" evidence="1">
    <location>
        <begin position="180"/>
        <end position="198"/>
    </location>
</feature>
<dbReference type="Pfam" id="PF01569">
    <property type="entry name" value="PAP2"/>
    <property type="match status" value="1"/>
</dbReference>
<dbReference type="InterPro" id="IPR036938">
    <property type="entry name" value="PAP2/HPO_sf"/>
</dbReference>
<feature type="domain" description="Phosphatidic acid phosphatase type 2/haloperoxidase" evidence="2">
    <location>
        <begin position="80"/>
        <end position="195"/>
    </location>
</feature>
<feature type="transmembrane region" description="Helical" evidence="1">
    <location>
        <begin position="156"/>
        <end position="174"/>
    </location>
</feature>
<evidence type="ECO:0000256" key="1">
    <source>
        <dbReference type="SAM" id="Phobius"/>
    </source>
</evidence>
<keyword evidence="1" id="KW-1133">Transmembrane helix</keyword>
<dbReference type="Gene3D" id="1.20.144.10">
    <property type="entry name" value="Phosphatidic acid phosphatase type 2/haloperoxidase"/>
    <property type="match status" value="1"/>
</dbReference>
<gene>
    <name evidence="3" type="ORF">SDC9_18285</name>
</gene>
<feature type="transmembrane region" description="Helical" evidence="1">
    <location>
        <begin position="12"/>
        <end position="31"/>
    </location>
</feature>
<feature type="transmembrane region" description="Helical" evidence="1">
    <location>
        <begin position="37"/>
        <end position="56"/>
    </location>
</feature>
<sequence length="209" mass="24666">MLDKIEELDRNLFLFFNNLHSAFFDWVMTLFSSRLPWLPLYMAIIFCIIWSCNFNKELDESGNYRRKINFQKRDTRTVLIIVFAIIATFVITDYFSNQIKYFVSRLRPGWDPFTCNLARVIEDNRFSYGFVSGHASNVFGLAMLTSAIFKRRWYTILIFSWATIVSYSRIYVGRHFPGDVLFGALFGIAVGYLTYKILQLIFQKNVLRN</sequence>
<feature type="transmembrane region" description="Helical" evidence="1">
    <location>
        <begin position="126"/>
        <end position="149"/>
    </location>
</feature>
<evidence type="ECO:0000259" key="2">
    <source>
        <dbReference type="SMART" id="SM00014"/>
    </source>
</evidence>
<keyword evidence="1" id="KW-0812">Transmembrane</keyword>
<reference evidence="3" key="1">
    <citation type="submission" date="2019-08" db="EMBL/GenBank/DDBJ databases">
        <authorList>
            <person name="Kucharzyk K."/>
            <person name="Murdoch R.W."/>
            <person name="Higgins S."/>
            <person name="Loffler F."/>
        </authorList>
    </citation>
    <scope>NUCLEOTIDE SEQUENCE</scope>
</reference>
<protein>
    <recommendedName>
        <fullName evidence="2">Phosphatidic acid phosphatase type 2/haloperoxidase domain-containing protein</fullName>
    </recommendedName>
</protein>
<organism evidence="3">
    <name type="scientific">bioreactor metagenome</name>
    <dbReference type="NCBI Taxonomy" id="1076179"/>
    <lineage>
        <taxon>unclassified sequences</taxon>
        <taxon>metagenomes</taxon>
        <taxon>ecological metagenomes</taxon>
    </lineage>
</organism>
<dbReference type="EMBL" id="VSSQ01000066">
    <property type="protein sequence ID" value="MPL72500.1"/>
    <property type="molecule type" value="Genomic_DNA"/>
</dbReference>
<dbReference type="SMART" id="SM00014">
    <property type="entry name" value="acidPPc"/>
    <property type="match status" value="1"/>
</dbReference>
<dbReference type="InterPro" id="IPR000326">
    <property type="entry name" value="PAP2/HPO"/>
</dbReference>
<comment type="caution">
    <text evidence="3">The sequence shown here is derived from an EMBL/GenBank/DDBJ whole genome shotgun (WGS) entry which is preliminary data.</text>
</comment>
<dbReference type="PANTHER" id="PTHR14969:SF13">
    <property type="entry name" value="AT30094P"/>
    <property type="match status" value="1"/>
</dbReference>
<dbReference type="AlphaFoldDB" id="A0A644U031"/>
<feature type="transmembrane region" description="Helical" evidence="1">
    <location>
        <begin position="77"/>
        <end position="96"/>
    </location>
</feature>
<dbReference type="SUPFAM" id="SSF48317">
    <property type="entry name" value="Acid phosphatase/Vanadium-dependent haloperoxidase"/>
    <property type="match status" value="1"/>
</dbReference>
<keyword evidence="1" id="KW-0472">Membrane</keyword>
<evidence type="ECO:0000313" key="3">
    <source>
        <dbReference type="EMBL" id="MPL72500.1"/>
    </source>
</evidence>
<name>A0A644U031_9ZZZZ</name>